<dbReference type="AlphaFoldDB" id="A0A1B8RET6"/>
<dbReference type="PROSITE" id="PS00061">
    <property type="entry name" value="ADH_SHORT"/>
    <property type="match status" value="1"/>
</dbReference>
<dbReference type="EMBL" id="KX487509">
    <property type="protein sequence ID" value="AOO89873.1"/>
    <property type="molecule type" value="Genomic_DNA"/>
</dbReference>
<dbReference type="FunFam" id="3.40.50.720:FF:000240">
    <property type="entry name" value="SDR family oxidoreductase"/>
    <property type="match status" value="1"/>
</dbReference>
<evidence type="ECO:0000313" key="3">
    <source>
        <dbReference type="EMBL" id="AOO89873.1"/>
    </source>
</evidence>
<evidence type="ECO:0000256" key="1">
    <source>
        <dbReference type="ARBA" id="ARBA00006484"/>
    </source>
</evidence>
<dbReference type="SUPFAM" id="SSF51735">
    <property type="entry name" value="NAD(P)-binding Rossmann-fold domains"/>
    <property type="match status" value="1"/>
</dbReference>
<dbReference type="Pfam" id="PF13561">
    <property type="entry name" value="adh_short_C2"/>
    <property type="match status" value="1"/>
</dbReference>
<dbReference type="InterPro" id="IPR036291">
    <property type="entry name" value="NAD(P)-bd_dom_sf"/>
</dbReference>
<evidence type="ECO:0000256" key="2">
    <source>
        <dbReference type="ARBA" id="ARBA00023002"/>
    </source>
</evidence>
<proteinExistence type="inferred from homology"/>
<dbReference type="NCBIfam" id="NF005559">
    <property type="entry name" value="PRK07231.1"/>
    <property type="match status" value="1"/>
</dbReference>
<protein>
    <submittedName>
        <fullName evidence="3">3-oxoacyl-ACP reductase</fullName>
    </submittedName>
</protein>
<keyword evidence="2" id="KW-0560">Oxidoreductase</keyword>
<name>A0A1B8RET6_RHILT</name>
<dbReference type="GO" id="GO:0016616">
    <property type="term" value="F:oxidoreductase activity, acting on the CH-OH group of donors, NAD or NADP as acceptor"/>
    <property type="evidence" value="ECO:0007669"/>
    <property type="project" value="UniProtKB-ARBA"/>
</dbReference>
<organism evidence="3">
    <name type="scientific">Rhizobium leguminosarum bv. trifolii</name>
    <dbReference type="NCBI Taxonomy" id="386"/>
    <lineage>
        <taxon>Bacteria</taxon>
        <taxon>Pseudomonadati</taxon>
        <taxon>Pseudomonadota</taxon>
        <taxon>Alphaproteobacteria</taxon>
        <taxon>Hyphomicrobiales</taxon>
        <taxon>Rhizobiaceae</taxon>
        <taxon>Rhizobium/Agrobacterium group</taxon>
        <taxon>Rhizobium</taxon>
    </lineage>
</organism>
<dbReference type="Gene3D" id="3.40.50.720">
    <property type="entry name" value="NAD(P)-binding Rossmann-like Domain"/>
    <property type="match status" value="1"/>
</dbReference>
<accession>A0A1B8RET6</accession>
<dbReference type="GO" id="GO:0005975">
    <property type="term" value="P:carbohydrate metabolic process"/>
    <property type="evidence" value="ECO:0007669"/>
    <property type="project" value="UniProtKB-ARBA"/>
</dbReference>
<reference evidence="3" key="1">
    <citation type="journal article" date="2015" name="BMC Genomics">
        <title>Transcriptome profiling of a Rhizobium leguminosarum bv. trifolii rosR mutant reveals the role of the transcriptional regulator RosR in motility, synthesis of cell-surface components, and other cellular processes.</title>
        <authorList>
            <person name="Rachwal K."/>
            <person name="Matczynska E."/>
            <person name="Janczarek M."/>
        </authorList>
    </citation>
    <scope>NUCLEOTIDE SEQUENCE</scope>
    <source>
        <strain evidence="3">Rt24.2</strain>
    </source>
</reference>
<dbReference type="PANTHER" id="PTHR42760">
    <property type="entry name" value="SHORT-CHAIN DEHYDROGENASES/REDUCTASES FAMILY MEMBER"/>
    <property type="match status" value="1"/>
</dbReference>
<dbReference type="PANTHER" id="PTHR42760:SF115">
    <property type="entry name" value="3-OXOACYL-[ACYL-CARRIER-PROTEIN] REDUCTASE FABG"/>
    <property type="match status" value="1"/>
</dbReference>
<comment type="similarity">
    <text evidence="1">Belongs to the short-chain dehydrogenases/reductases (SDR) family.</text>
</comment>
<sequence length="257" mass="27527">MYAEKFRLDGKVAVVTGGGRGIGLSCVEALAEHGAKVVIADIDKAIADEGAAAMKAKGYDVATYQVDVTKSAEVDGLADWVVSNFGKVDILVANAGIARSGVAAEEVTDEHWLHVNDVNYNGVFWCNRAFARHMLNANSGSIVNIGSMSGLISNRPQKQTYYNAAKAAVHQMTSSLAAEWADRGVRVNAVAPTYIETAMTTYRHDNEGMIDVWLRDTPMHRLGKPDEIASVVHFLASDASSLMTGTTVVADAGFTCW</sequence>
<dbReference type="PRINTS" id="PR00080">
    <property type="entry name" value="SDRFAMILY"/>
</dbReference>
<dbReference type="InterPro" id="IPR020904">
    <property type="entry name" value="Sc_DH/Rdtase_CS"/>
</dbReference>
<dbReference type="PRINTS" id="PR00081">
    <property type="entry name" value="GDHRDH"/>
</dbReference>
<dbReference type="RefSeq" id="WP_028734059.1">
    <property type="nucleotide sequence ID" value="NZ_MAMO01000015.1"/>
</dbReference>
<reference evidence="3" key="2">
    <citation type="journal article" date="2016" name="Front. Microbiol.">
        <title>The Regulatory Protein RosR Affects Rhizobium leguminosarum bv. trifolii Protein Profiles, Cell Surface Properties, and Symbiosis with Clover.</title>
        <authorList>
            <person name="Rachwal K."/>
            <person name="Boguszewska A."/>
            <person name="Kopcinska J."/>
            <person name="Karas M."/>
            <person name="Tchorzewski M."/>
            <person name="Janczarek M."/>
        </authorList>
    </citation>
    <scope>NUCLEOTIDE SEQUENCE</scope>
    <source>
        <strain evidence="3">Rt24.2</strain>
    </source>
</reference>
<dbReference type="InterPro" id="IPR002347">
    <property type="entry name" value="SDR_fam"/>
</dbReference>